<evidence type="ECO:0000313" key="2">
    <source>
        <dbReference type="EMBL" id="KAF3282085.1"/>
    </source>
</evidence>
<evidence type="ECO:0000256" key="1">
    <source>
        <dbReference type="SAM" id="MobiDB-lite"/>
    </source>
</evidence>
<organism evidence="2 3">
    <name type="scientific">Orbilia oligospora</name>
    <name type="common">Nematode-trapping fungus</name>
    <name type="synonym">Arthrobotrys oligospora</name>
    <dbReference type="NCBI Taxonomy" id="2813651"/>
    <lineage>
        <taxon>Eukaryota</taxon>
        <taxon>Fungi</taxon>
        <taxon>Dikarya</taxon>
        <taxon>Ascomycota</taxon>
        <taxon>Pezizomycotina</taxon>
        <taxon>Orbiliomycetes</taxon>
        <taxon>Orbiliales</taxon>
        <taxon>Orbiliaceae</taxon>
        <taxon>Orbilia</taxon>
    </lineage>
</organism>
<comment type="caution">
    <text evidence="2">The sequence shown here is derived from an EMBL/GenBank/DDBJ whole genome shotgun (WGS) entry which is preliminary data.</text>
</comment>
<dbReference type="Proteomes" id="UP000474640">
    <property type="component" value="Unassembled WGS sequence"/>
</dbReference>
<protein>
    <submittedName>
        <fullName evidence="2">Uncharacterized protein</fullName>
    </submittedName>
</protein>
<dbReference type="PANTHER" id="PTHR36681:SF3">
    <property type="entry name" value="NUCLEAR GTPASE, GERMINAL CENTER-ASSOCIATED, TANDEM DUPLICATE 3"/>
    <property type="match status" value="1"/>
</dbReference>
<sequence length="576" mass="66412">MRAVIHDMDGADSNVSPNKPSTTDAQKIVFAKLKFGIYNLETNSRVEVVEYMRSLVPVITREEEETTLWPLVKVVKFYLNSEVFKTGAILVNLPGLRDSNTTQTAVTRQYMIQVNEIVIIIKLTRAVTNETTGELSRKGYIKRLKHDGRRHLTIVCTCSDHFEPSDAAEDFKDDKEFCKKYHSLNNEIEARYLSLDSERQKRQNVVKEEILALETSLQNLCIEARDKYVVESISKTYSKLLSEDTSIKYFVISSKHYLKHFLPRKRLGIMNIDQTQILMMRDYYTSALLEQKSALAAQFVQTPVIVKGEKHSLQLHETLVKQNRFQAVKSAYLHHGESSTGKLKNLNEQFISPLGAEVDILWEAFITKTEDHLKAWNLQVLQLLEEFEVVWQSCIDINFESSPKGRAASIKLLEEFLTPRIERAQAVAMKFCSQLIDDQRPVRRLFLLPDHLTDLLRPGYEKVIAEGKGSGALERMTKVFDDYIRTARVFDILANDIKKEVEAIQGRFEQMCKNWVRTSVEDTQIGIDGWLKENEDIGREEAEHKADIIRTVDKFKKPLMMLVEENHSFQRKKASI</sequence>
<gene>
    <name evidence="2" type="ORF">TWF970_002026</name>
</gene>
<dbReference type="OrthoDB" id="5327281at2759"/>
<name>A0A7C8VGU6_ORBOL</name>
<evidence type="ECO:0000313" key="3">
    <source>
        <dbReference type="Proteomes" id="UP000474640"/>
    </source>
</evidence>
<accession>A0A7C8VGU6</accession>
<feature type="compositionally biased region" description="Polar residues" evidence="1">
    <location>
        <begin position="13"/>
        <end position="22"/>
    </location>
</feature>
<proteinExistence type="predicted"/>
<dbReference type="AlphaFoldDB" id="A0A7C8VGU6"/>
<reference evidence="2 3" key="1">
    <citation type="submission" date="2020-01" db="EMBL/GenBank/DDBJ databases">
        <authorList>
            <person name="Palmer J.M."/>
        </authorList>
    </citation>
    <scope>NUCLEOTIDE SEQUENCE [LARGE SCALE GENOMIC DNA]</scope>
    <source>
        <strain evidence="2 3">TWF970</strain>
    </source>
</reference>
<dbReference type="PANTHER" id="PTHR36681">
    <property type="entry name" value="NUCLEAR GTPASE, GERMINAL CENTER-ASSOCIATED, TANDEM DUPLICATE 3"/>
    <property type="match status" value="1"/>
</dbReference>
<feature type="region of interest" description="Disordered" evidence="1">
    <location>
        <begin position="1"/>
        <end position="22"/>
    </location>
</feature>
<dbReference type="EMBL" id="JAABOJ010000014">
    <property type="protein sequence ID" value="KAF3282085.1"/>
    <property type="molecule type" value="Genomic_DNA"/>
</dbReference>